<evidence type="ECO:0000313" key="6">
    <source>
        <dbReference type="Proteomes" id="UP001597441"/>
    </source>
</evidence>
<keyword evidence="6" id="KW-1185">Reference proteome</keyword>
<dbReference type="PANTHER" id="PTHR43095:SF5">
    <property type="entry name" value="XYLULOSE KINASE"/>
    <property type="match status" value="1"/>
</dbReference>
<reference evidence="6" key="1">
    <citation type="journal article" date="2019" name="Int. J. Syst. Evol. Microbiol.">
        <title>The Global Catalogue of Microorganisms (GCM) 10K type strain sequencing project: providing services to taxonomists for standard genome sequencing and annotation.</title>
        <authorList>
            <consortium name="The Broad Institute Genomics Platform"/>
            <consortium name="The Broad Institute Genome Sequencing Center for Infectious Disease"/>
            <person name="Wu L."/>
            <person name="Ma J."/>
        </authorList>
    </citation>
    <scope>NUCLEOTIDE SEQUENCE [LARGE SCALE GENOMIC DNA]</scope>
    <source>
        <strain evidence="6">KCTC 42903</strain>
    </source>
</reference>
<dbReference type="EMBL" id="JBHULK010000001">
    <property type="protein sequence ID" value="MFD2533723.1"/>
    <property type="molecule type" value="Genomic_DNA"/>
</dbReference>
<gene>
    <name evidence="5" type="ORF">ACFSQS_01300</name>
</gene>
<dbReference type="RefSeq" id="WP_388012878.1">
    <property type="nucleotide sequence ID" value="NZ_JBHUDT010000001.1"/>
</dbReference>
<evidence type="ECO:0000256" key="1">
    <source>
        <dbReference type="ARBA" id="ARBA00009156"/>
    </source>
</evidence>
<dbReference type="Proteomes" id="UP001597441">
    <property type="component" value="Unassembled WGS sequence"/>
</dbReference>
<dbReference type="InterPro" id="IPR043129">
    <property type="entry name" value="ATPase_NBD"/>
</dbReference>
<name>A0ABW5JMS9_9FLAO</name>
<dbReference type="Pfam" id="PF00370">
    <property type="entry name" value="FGGY_N"/>
    <property type="match status" value="1"/>
</dbReference>
<accession>A0ABW5JMS9</accession>
<dbReference type="SUPFAM" id="SSF53067">
    <property type="entry name" value="Actin-like ATPase domain"/>
    <property type="match status" value="1"/>
</dbReference>
<organism evidence="5 6">
    <name type="scientific">Gelatiniphilus marinus</name>
    <dbReference type="NCBI Taxonomy" id="1759464"/>
    <lineage>
        <taxon>Bacteria</taxon>
        <taxon>Pseudomonadati</taxon>
        <taxon>Bacteroidota</taxon>
        <taxon>Flavobacteriia</taxon>
        <taxon>Flavobacteriales</taxon>
        <taxon>Flavobacteriaceae</taxon>
        <taxon>Gelatiniphilus</taxon>
    </lineage>
</organism>
<protein>
    <submittedName>
        <fullName evidence="5">FGGY family carbohydrate kinase</fullName>
    </submittedName>
</protein>
<evidence type="ECO:0000259" key="4">
    <source>
        <dbReference type="Pfam" id="PF00370"/>
    </source>
</evidence>
<keyword evidence="3 5" id="KW-0418">Kinase</keyword>
<comment type="caution">
    <text evidence="5">The sequence shown here is derived from an EMBL/GenBank/DDBJ whole genome shotgun (WGS) entry which is preliminary data.</text>
</comment>
<evidence type="ECO:0000313" key="5">
    <source>
        <dbReference type="EMBL" id="MFD2533723.1"/>
    </source>
</evidence>
<feature type="domain" description="Carbohydrate kinase FGGY N-terminal" evidence="4">
    <location>
        <begin position="2"/>
        <end position="96"/>
    </location>
</feature>
<dbReference type="PANTHER" id="PTHR43095">
    <property type="entry name" value="SUGAR KINASE"/>
    <property type="match status" value="1"/>
</dbReference>
<dbReference type="GO" id="GO:0016301">
    <property type="term" value="F:kinase activity"/>
    <property type="evidence" value="ECO:0007669"/>
    <property type="project" value="UniProtKB-KW"/>
</dbReference>
<sequence length="132" mass="15023">MYYLGLDVANSTIKVALTNWHSGEKVNTFQVPINEIKSFQSEGTGADYENYWLMVCSAIKNLITDSKIDAKKISGIGISYQMQELTLINADPQQTKETVAFKNLSVSDLKWLSENDRNKYNQIDKFIFSEIL</sequence>
<dbReference type="InterPro" id="IPR050406">
    <property type="entry name" value="FGGY_Carb_Kinase"/>
</dbReference>
<evidence type="ECO:0000256" key="2">
    <source>
        <dbReference type="ARBA" id="ARBA00022679"/>
    </source>
</evidence>
<dbReference type="InterPro" id="IPR018484">
    <property type="entry name" value="FGGY_N"/>
</dbReference>
<comment type="similarity">
    <text evidence="1">Belongs to the FGGY kinase family.</text>
</comment>
<dbReference type="Gene3D" id="3.30.420.40">
    <property type="match status" value="1"/>
</dbReference>
<evidence type="ECO:0000256" key="3">
    <source>
        <dbReference type="ARBA" id="ARBA00022777"/>
    </source>
</evidence>
<keyword evidence="2" id="KW-0808">Transferase</keyword>
<proteinExistence type="inferred from homology"/>